<reference evidence="1 2" key="1">
    <citation type="submission" date="2022-01" db="EMBL/GenBank/DDBJ databases">
        <authorList>
            <person name="Xiong W."/>
            <person name="Schranz E."/>
        </authorList>
    </citation>
    <scope>NUCLEOTIDE SEQUENCE [LARGE SCALE GENOMIC DNA]</scope>
</reference>
<name>A0AAU9MIF8_9ASTR</name>
<comment type="caution">
    <text evidence="1">The sequence shown here is derived from an EMBL/GenBank/DDBJ whole genome shotgun (WGS) entry which is preliminary data.</text>
</comment>
<dbReference type="Proteomes" id="UP001157418">
    <property type="component" value="Unassembled WGS sequence"/>
</dbReference>
<dbReference type="EMBL" id="CAKMRJ010002223">
    <property type="protein sequence ID" value="CAH1426625.1"/>
    <property type="molecule type" value="Genomic_DNA"/>
</dbReference>
<dbReference type="AlphaFoldDB" id="A0AAU9MIF8"/>
<gene>
    <name evidence="1" type="ORF">LVIROSA_LOCUS13695</name>
</gene>
<evidence type="ECO:0000313" key="1">
    <source>
        <dbReference type="EMBL" id="CAH1426625.1"/>
    </source>
</evidence>
<keyword evidence="2" id="KW-1185">Reference proteome</keyword>
<proteinExistence type="predicted"/>
<accession>A0AAU9MIF8</accession>
<protein>
    <submittedName>
        <fullName evidence="1">Uncharacterized protein</fullName>
    </submittedName>
</protein>
<organism evidence="1 2">
    <name type="scientific">Lactuca virosa</name>
    <dbReference type="NCBI Taxonomy" id="75947"/>
    <lineage>
        <taxon>Eukaryota</taxon>
        <taxon>Viridiplantae</taxon>
        <taxon>Streptophyta</taxon>
        <taxon>Embryophyta</taxon>
        <taxon>Tracheophyta</taxon>
        <taxon>Spermatophyta</taxon>
        <taxon>Magnoliopsida</taxon>
        <taxon>eudicotyledons</taxon>
        <taxon>Gunneridae</taxon>
        <taxon>Pentapetalae</taxon>
        <taxon>asterids</taxon>
        <taxon>campanulids</taxon>
        <taxon>Asterales</taxon>
        <taxon>Asteraceae</taxon>
        <taxon>Cichorioideae</taxon>
        <taxon>Cichorieae</taxon>
        <taxon>Lactucinae</taxon>
        <taxon>Lactuca</taxon>
    </lineage>
</organism>
<sequence>MSPILHPPVDPATPDSTIERQRLTTSTANVCRLPLSSQVVASSIRAASPITIALSTTTESQTIDILSHPSPPLSHTAVFHSFATAFFLQLRLDSIFFTGNLSWPFGIRKNYFHH</sequence>
<evidence type="ECO:0000313" key="2">
    <source>
        <dbReference type="Proteomes" id="UP001157418"/>
    </source>
</evidence>